<dbReference type="RefSeq" id="WP_105394984.1">
    <property type="nucleotide sequence ID" value="NZ_CAWNTA010000024.1"/>
</dbReference>
<dbReference type="EMBL" id="PUWT01000012">
    <property type="protein sequence ID" value="PQQ28067.1"/>
    <property type="molecule type" value="Genomic_DNA"/>
</dbReference>
<feature type="region of interest" description="Disordered" evidence="1">
    <location>
        <begin position="22"/>
        <end position="55"/>
    </location>
</feature>
<proteinExistence type="predicted"/>
<evidence type="ECO:0000256" key="1">
    <source>
        <dbReference type="SAM" id="MobiDB-lite"/>
    </source>
</evidence>
<reference evidence="2 3" key="1">
    <citation type="submission" date="2018-02" db="EMBL/GenBank/DDBJ databases">
        <title>Five New Genomes of Indian Photorhabdus Isolates TSA.</title>
        <authorList>
            <person name="Dubay B."/>
            <person name="Somvanshi V.S."/>
        </authorList>
    </citation>
    <scope>NUCLEOTIDE SEQUENCE [LARGE SCALE GENOMIC DNA]</scope>
    <source>
        <strain evidence="2 3">H1</strain>
    </source>
</reference>
<protein>
    <submittedName>
        <fullName evidence="2">Uncharacterized protein</fullName>
    </submittedName>
</protein>
<keyword evidence="3" id="KW-1185">Reference proteome</keyword>
<comment type="caution">
    <text evidence="2">The sequence shown here is derived from an EMBL/GenBank/DDBJ whole genome shotgun (WGS) entry which is preliminary data.</text>
</comment>
<accession>A0A2S8Q6B6</accession>
<evidence type="ECO:0000313" key="3">
    <source>
        <dbReference type="Proteomes" id="UP000239550"/>
    </source>
</evidence>
<evidence type="ECO:0000313" key="2">
    <source>
        <dbReference type="EMBL" id="PQQ28067.1"/>
    </source>
</evidence>
<gene>
    <name evidence="2" type="ORF">C6H66_05205</name>
</gene>
<dbReference type="AlphaFoldDB" id="A0A2S8Q6B6"/>
<sequence>MRYGPFNPGGNNIEQIRNHTETVMSPGSDPRYAYTSNTGGGQGHNHPATASSPAHNHSIDIIPPYYLLALIMKL</sequence>
<organism evidence="2 3">
    <name type="scientific">Photorhabdus hindustanensis</name>
    <dbReference type="NCBI Taxonomy" id="2918802"/>
    <lineage>
        <taxon>Bacteria</taxon>
        <taxon>Pseudomonadati</taxon>
        <taxon>Pseudomonadota</taxon>
        <taxon>Gammaproteobacteria</taxon>
        <taxon>Enterobacterales</taxon>
        <taxon>Morganellaceae</taxon>
        <taxon>Photorhabdus</taxon>
    </lineage>
</organism>
<dbReference type="Proteomes" id="UP000239550">
    <property type="component" value="Unassembled WGS sequence"/>
</dbReference>
<name>A0A2S8Q6B6_9GAMM</name>